<keyword evidence="1" id="KW-1133">Transmembrane helix</keyword>
<evidence type="ECO:0000256" key="1">
    <source>
        <dbReference type="SAM" id="Phobius"/>
    </source>
</evidence>
<keyword evidence="1" id="KW-0472">Membrane</keyword>
<dbReference type="OrthoDB" id="3242409at2759"/>
<keyword evidence="1" id="KW-0812">Transmembrane</keyword>
<reference evidence="3 4" key="1">
    <citation type="submission" date="2018-06" db="EMBL/GenBank/DDBJ databases">
        <title>A transcriptomic atlas of mushroom development highlights an independent origin of complex multicellularity.</title>
        <authorList>
            <consortium name="DOE Joint Genome Institute"/>
            <person name="Krizsan K."/>
            <person name="Almasi E."/>
            <person name="Merenyi Z."/>
            <person name="Sahu N."/>
            <person name="Viragh M."/>
            <person name="Koszo T."/>
            <person name="Mondo S."/>
            <person name="Kiss B."/>
            <person name="Balint B."/>
            <person name="Kues U."/>
            <person name="Barry K."/>
            <person name="Hegedus J.C."/>
            <person name="Henrissat B."/>
            <person name="Johnson J."/>
            <person name="Lipzen A."/>
            <person name="Ohm R."/>
            <person name="Nagy I."/>
            <person name="Pangilinan J."/>
            <person name="Yan J."/>
            <person name="Xiong Y."/>
            <person name="Grigoriev I.V."/>
            <person name="Hibbett D.S."/>
            <person name="Nagy L.G."/>
        </authorList>
    </citation>
    <scope>NUCLEOTIDE SEQUENCE [LARGE SCALE GENOMIC DNA]</scope>
    <source>
        <strain evidence="3 4">SZMC22713</strain>
    </source>
</reference>
<feature type="transmembrane region" description="Helical" evidence="1">
    <location>
        <begin position="28"/>
        <end position="50"/>
    </location>
</feature>
<name>A0A4Y7PU63_9AGAM</name>
<dbReference type="InterPro" id="IPR045340">
    <property type="entry name" value="DUF6533"/>
</dbReference>
<accession>A0A4Y7PU63</accession>
<evidence type="ECO:0000313" key="4">
    <source>
        <dbReference type="Proteomes" id="UP000294933"/>
    </source>
</evidence>
<dbReference type="VEuPathDB" id="FungiDB:BD410DRAFT_728230"/>
<sequence length="58" mass="6574">ALVFYDYALTFPAEVSEIWNSKFNGAQALFFLTRYSFMIFTVLLCAVDLIQNPSETVG</sequence>
<keyword evidence="4" id="KW-1185">Reference proteome</keyword>
<proteinExistence type="predicted"/>
<gene>
    <name evidence="3" type="ORF">BD410DRAFT_728230</name>
</gene>
<organism evidence="3 4">
    <name type="scientific">Rickenella mellea</name>
    <dbReference type="NCBI Taxonomy" id="50990"/>
    <lineage>
        <taxon>Eukaryota</taxon>
        <taxon>Fungi</taxon>
        <taxon>Dikarya</taxon>
        <taxon>Basidiomycota</taxon>
        <taxon>Agaricomycotina</taxon>
        <taxon>Agaricomycetes</taxon>
        <taxon>Hymenochaetales</taxon>
        <taxon>Rickenellaceae</taxon>
        <taxon>Rickenella</taxon>
    </lineage>
</organism>
<protein>
    <recommendedName>
        <fullName evidence="2">DUF6533 domain-containing protein</fullName>
    </recommendedName>
</protein>
<evidence type="ECO:0000313" key="3">
    <source>
        <dbReference type="EMBL" id="TDL18628.1"/>
    </source>
</evidence>
<dbReference type="AlphaFoldDB" id="A0A4Y7PU63"/>
<feature type="non-terminal residue" evidence="3">
    <location>
        <position position="1"/>
    </location>
</feature>
<dbReference type="Pfam" id="PF20151">
    <property type="entry name" value="DUF6533"/>
    <property type="match status" value="1"/>
</dbReference>
<evidence type="ECO:0000259" key="2">
    <source>
        <dbReference type="Pfam" id="PF20151"/>
    </source>
</evidence>
<feature type="domain" description="DUF6533" evidence="2">
    <location>
        <begin position="1"/>
        <end position="38"/>
    </location>
</feature>
<dbReference type="EMBL" id="ML170205">
    <property type="protein sequence ID" value="TDL18628.1"/>
    <property type="molecule type" value="Genomic_DNA"/>
</dbReference>
<dbReference type="Proteomes" id="UP000294933">
    <property type="component" value="Unassembled WGS sequence"/>
</dbReference>